<feature type="region of interest" description="Disordered" evidence="1">
    <location>
        <begin position="1"/>
        <end position="27"/>
    </location>
</feature>
<evidence type="ECO:0000313" key="3">
    <source>
        <dbReference type="EMBL" id="MDP9895597.1"/>
    </source>
</evidence>
<name>A0AAW8CZF1_9BURK</name>
<dbReference type="InterPro" id="IPR011971">
    <property type="entry name" value="CHP02284"/>
</dbReference>
<dbReference type="InterPro" id="IPR019052">
    <property type="entry name" value="DUF2383"/>
</dbReference>
<evidence type="ECO:0000313" key="4">
    <source>
        <dbReference type="Proteomes" id="UP001242045"/>
    </source>
</evidence>
<protein>
    <submittedName>
        <fullName evidence="3">Uncharacterized protein (TIGR02284 family)</fullName>
    </submittedName>
</protein>
<dbReference type="InterPro" id="IPR009078">
    <property type="entry name" value="Ferritin-like_SF"/>
</dbReference>
<dbReference type="EMBL" id="JAUSRD010000013">
    <property type="protein sequence ID" value="MDP9895597.1"/>
    <property type="molecule type" value="Genomic_DNA"/>
</dbReference>
<dbReference type="NCBIfam" id="TIGR02284">
    <property type="entry name" value="PA2169 family four-helix-bundle protein"/>
    <property type="match status" value="1"/>
</dbReference>
<dbReference type="Proteomes" id="UP001242045">
    <property type="component" value="Unassembled WGS sequence"/>
</dbReference>
<feature type="region of interest" description="Disordered" evidence="1">
    <location>
        <begin position="301"/>
        <end position="326"/>
    </location>
</feature>
<dbReference type="InterPro" id="IPR012347">
    <property type="entry name" value="Ferritin-like"/>
</dbReference>
<reference evidence="3" key="1">
    <citation type="submission" date="2023-07" db="EMBL/GenBank/DDBJ databases">
        <title>Sorghum-associated microbial communities from plants grown in Nebraska, USA.</title>
        <authorList>
            <person name="Schachtman D."/>
        </authorList>
    </citation>
    <scope>NUCLEOTIDE SEQUENCE</scope>
    <source>
        <strain evidence="3">DS3754</strain>
    </source>
</reference>
<dbReference type="SUPFAM" id="SSF47240">
    <property type="entry name" value="Ferritin-like"/>
    <property type="match status" value="1"/>
</dbReference>
<feature type="compositionally biased region" description="Basic and acidic residues" evidence="1">
    <location>
        <begin position="307"/>
        <end position="317"/>
    </location>
</feature>
<comment type="caution">
    <text evidence="3">The sequence shown here is derived from an EMBL/GenBank/DDBJ whole genome shotgun (WGS) entry which is preliminary data.</text>
</comment>
<dbReference type="AlphaFoldDB" id="A0AAW8CZF1"/>
<dbReference type="RefSeq" id="WP_013541407.1">
    <property type="nucleotide sequence ID" value="NZ_JAUSRD010000013.1"/>
</dbReference>
<feature type="domain" description="DUF2383" evidence="2">
    <location>
        <begin position="179"/>
        <end position="287"/>
    </location>
</feature>
<accession>A0AAW8CZF1</accession>
<dbReference type="Gene3D" id="1.20.1260.10">
    <property type="match status" value="1"/>
</dbReference>
<evidence type="ECO:0000259" key="2">
    <source>
        <dbReference type="Pfam" id="PF09537"/>
    </source>
</evidence>
<feature type="compositionally biased region" description="Basic and acidic residues" evidence="1">
    <location>
        <begin position="1"/>
        <end position="15"/>
    </location>
</feature>
<proteinExistence type="predicted"/>
<sequence length="326" mass="34657">MAKDRTSLHPDDLNRDPISGAPGAHPVGTGVGATGGAVAGAAVGAAGGPVGAAAGLVVGAVVGGLGGKAVAERVNPTAERSYWENAYDREPYYETGRTYDDYGPAYELGWSSRNAAVDEFASVEPSLAREWETRRGTSSLDWERARPASHAAWERADRLYFREEDTAIPEGEPLSNEEVVDVLNDLLENTRDGEYGFRTCAEEVEAGRLKEVFASRAAQCQAAASQLVELVITYGGKPAEGGTASGAMHRGWVHVKGAVGANSELSILEECERGEDAAVARYRKALKRALPAGVRQILQAQAQGAQRNHDQIRDLRNAARAAKARS</sequence>
<organism evidence="3 4">
    <name type="scientific">Variovorax boronicumulans</name>
    <dbReference type="NCBI Taxonomy" id="436515"/>
    <lineage>
        <taxon>Bacteria</taxon>
        <taxon>Pseudomonadati</taxon>
        <taxon>Pseudomonadota</taxon>
        <taxon>Betaproteobacteria</taxon>
        <taxon>Burkholderiales</taxon>
        <taxon>Comamonadaceae</taxon>
        <taxon>Variovorax</taxon>
    </lineage>
</organism>
<evidence type="ECO:0000256" key="1">
    <source>
        <dbReference type="SAM" id="MobiDB-lite"/>
    </source>
</evidence>
<gene>
    <name evidence="3" type="ORF">J2W31_004724</name>
</gene>
<dbReference type="Pfam" id="PF09537">
    <property type="entry name" value="DUF2383"/>
    <property type="match status" value="1"/>
</dbReference>